<dbReference type="EMBL" id="JAUJEB010000007">
    <property type="protein sequence ID" value="MDN5215884.1"/>
    <property type="molecule type" value="Genomic_DNA"/>
</dbReference>
<dbReference type="PROSITE" id="PS00041">
    <property type="entry name" value="HTH_ARAC_FAMILY_1"/>
    <property type="match status" value="1"/>
</dbReference>
<gene>
    <name evidence="5" type="ORF">QQ020_27655</name>
</gene>
<dbReference type="PANTHER" id="PTHR43280">
    <property type="entry name" value="ARAC-FAMILY TRANSCRIPTIONAL REGULATOR"/>
    <property type="match status" value="1"/>
</dbReference>
<dbReference type="InterPro" id="IPR009057">
    <property type="entry name" value="Homeodomain-like_sf"/>
</dbReference>
<evidence type="ECO:0000256" key="2">
    <source>
        <dbReference type="ARBA" id="ARBA00023125"/>
    </source>
</evidence>
<dbReference type="Pfam" id="PF12833">
    <property type="entry name" value="HTH_18"/>
    <property type="match status" value="1"/>
</dbReference>
<feature type="domain" description="HTH araC/xylS-type" evidence="4">
    <location>
        <begin position="164"/>
        <end position="261"/>
    </location>
</feature>
<reference evidence="5" key="1">
    <citation type="submission" date="2023-06" db="EMBL/GenBank/DDBJ databases">
        <title>Genomic of Agaribacillus aureum.</title>
        <authorList>
            <person name="Wang G."/>
        </authorList>
    </citation>
    <scope>NUCLEOTIDE SEQUENCE</scope>
    <source>
        <strain evidence="5">BMA12</strain>
    </source>
</reference>
<dbReference type="Gene3D" id="1.10.10.60">
    <property type="entry name" value="Homeodomain-like"/>
    <property type="match status" value="2"/>
</dbReference>
<evidence type="ECO:0000313" key="6">
    <source>
        <dbReference type="Proteomes" id="UP001172083"/>
    </source>
</evidence>
<dbReference type="InterPro" id="IPR018062">
    <property type="entry name" value="HTH_AraC-typ_CS"/>
</dbReference>
<evidence type="ECO:0000313" key="5">
    <source>
        <dbReference type="EMBL" id="MDN5215884.1"/>
    </source>
</evidence>
<dbReference type="SMART" id="SM00342">
    <property type="entry name" value="HTH_ARAC"/>
    <property type="match status" value="1"/>
</dbReference>
<evidence type="ECO:0000256" key="3">
    <source>
        <dbReference type="ARBA" id="ARBA00023163"/>
    </source>
</evidence>
<keyword evidence="1" id="KW-0805">Transcription regulation</keyword>
<keyword evidence="3" id="KW-0804">Transcription</keyword>
<evidence type="ECO:0000256" key="1">
    <source>
        <dbReference type="ARBA" id="ARBA00023015"/>
    </source>
</evidence>
<keyword evidence="6" id="KW-1185">Reference proteome</keyword>
<sequence length="263" mass="31014">MMFNPRLSDLFFWHFHPEYELVYIEGANGTRHVGDHISTYKGSDLVLIGSNIPHLNFDYGVATDYRKVVVHLKKELVETHFYGTPELSLINTMFQKSKRGLAFQGMLKKGLGEKLFALEGLTPVKQYLQLLEILFLLSDTEEVELLHDRPYYNQIKDKDQKRISSIFAYIDNNYQFKIELQEVADLSHMTKEAFCRYFKKMTKYTFTEFLNRYRISQSKRDLMSGQSVSDACYGSGFESLSYFNRIFKKITNENPRDFRRKYV</sequence>
<dbReference type="InterPro" id="IPR018060">
    <property type="entry name" value="HTH_AraC"/>
</dbReference>
<comment type="caution">
    <text evidence="5">The sequence shown here is derived from an EMBL/GenBank/DDBJ whole genome shotgun (WGS) entry which is preliminary data.</text>
</comment>
<dbReference type="RefSeq" id="WP_346761220.1">
    <property type="nucleotide sequence ID" value="NZ_JAUJEB010000007.1"/>
</dbReference>
<name>A0ABT8LDN2_9BACT</name>
<keyword evidence="2" id="KW-0238">DNA-binding</keyword>
<organism evidence="5 6">
    <name type="scientific">Agaribacillus aureus</name>
    <dbReference type="NCBI Taxonomy" id="3051825"/>
    <lineage>
        <taxon>Bacteria</taxon>
        <taxon>Pseudomonadati</taxon>
        <taxon>Bacteroidota</taxon>
        <taxon>Cytophagia</taxon>
        <taxon>Cytophagales</taxon>
        <taxon>Splendidivirgaceae</taxon>
        <taxon>Agaribacillus</taxon>
    </lineage>
</organism>
<dbReference type="PROSITE" id="PS01124">
    <property type="entry name" value="HTH_ARAC_FAMILY_2"/>
    <property type="match status" value="1"/>
</dbReference>
<dbReference type="SUPFAM" id="SSF46689">
    <property type="entry name" value="Homeodomain-like"/>
    <property type="match status" value="2"/>
</dbReference>
<protein>
    <submittedName>
        <fullName evidence="5">AraC family transcriptional regulator</fullName>
    </submittedName>
</protein>
<accession>A0ABT8LDN2</accession>
<proteinExistence type="predicted"/>
<dbReference type="Proteomes" id="UP001172083">
    <property type="component" value="Unassembled WGS sequence"/>
</dbReference>
<evidence type="ECO:0000259" key="4">
    <source>
        <dbReference type="PROSITE" id="PS01124"/>
    </source>
</evidence>
<dbReference type="PANTHER" id="PTHR43280:SF27">
    <property type="entry name" value="TRANSCRIPTIONAL REGULATOR MTLR"/>
    <property type="match status" value="1"/>
</dbReference>